<evidence type="ECO:0000256" key="4">
    <source>
        <dbReference type="ARBA" id="ARBA00023136"/>
    </source>
</evidence>
<evidence type="ECO:0000256" key="2">
    <source>
        <dbReference type="ARBA" id="ARBA00022692"/>
    </source>
</evidence>
<dbReference type="VEuPathDB" id="FungiDB:PSHT_12669"/>
<evidence type="ECO:0000256" key="6">
    <source>
        <dbReference type="SAM" id="Phobius"/>
    </source>
</evidence>
<feature type="compositionally biased region" description="Basic and acidic residues" evidence="5">
    <location>
        <begin position="19"/>
        <end position="40"/>
    </location>
</feature>
<feature type="transmembrane region" description="Helical" evidence="6">
    <location>
        <begin position="408"/>
        <end position="426"/>
    </location>
</feature>
<feature type="transmembrane region" description="Helical" evidence="6">
    <location>
        <begin position="193"/>
        <end position="214"/>
    </location>
</feature>
<feature type="transmembrane region" description="Helical" evidence="6">
    <location>
        <begin position="82"/>
        <end position="102"/>
    </location>
</feature>
<name>A0A2S4V216_9BASI</name>
<feature type="transmembrane region" description="Helical" evidence="6">
    <location>
        <begin position="55"/>
        <end position="76"/>
    </location>
</feature>
<dbReference type="GO" id="GO:0016020">
    <property type="term" value="C:membrane"/>
    <property type="evidence" value="ECO:0007669"/>
    <property type="project" value="UniProtKB-SubCell"/>
</dbReference>
<organism evidence="8 9">
    <name type="scientific">Puccinia striiformis</name>
    <dbReference type="NCBI Taxonomy" id="27350"/>
    <lineage>
        <taxon>Eukaryota</taxon>
        <taxon>Fungi</taxon>
        <taxon>Dikarya</taxon>
        <taxon>Basidiomycota</taxon>
        <taxon>Pucciniomycotina</taxon>
        <taxon>Pucciniomycetes</taxon>
        <taxon>Pucciniales</taxon>
        <taxon>Pucciniaceae</taxon>
        <taxon>Puccinia</taxon>
    </lineage>
</organism>
<evidence type="ECO:0000259" key="7">
    <source>
        <dbReference type="Pfam" id="PF00324"/>
    </source>
</evidence>
<evidence type="ECO:0000313" key="8">
    <source>
        <dbReference type="EMBL" id="POW03530.1"/>
    </source>
</evidence>
<feature type="transmembrane region" description="Helical" evidence="6">
    <location>
        <begin position="509"/>
        <end position="529"/>
    </location>
</feature>
<dbReference type="EMBL" id="PKSL01000124">
    <property type="protein sequence ID" value="POW03530.1"/>
    <property type="molecule type" value="Genomic_DNA"/>
</dbReference>
<accession>A0A2S4V216</accession>
<feature type="domain" description="Amino acid permease/ SLC12A" evidence="7">
    <location>
        <begin position="55"/>
        <end position="219"/>
    </location>
</feature>
<evidence type="ECO:0000313" key="9">
    <source>
        <dbReference type="Proteomes" id="UP000239156"/>
    </source>
</evidence>
<protein>
    <recommendedName>
        <fullName evidence="7">Amino acid permease/ SLC12A domain-containing protein</fullName>
    </recommendedName>
</protein>
<dbReference type="Proteomes" id="UP000239156">
    <property type="component" value="Unassembled WGS sequence"/>
</dbReference>
<dbReference type="InterPro" id="IPR004841">
    <property type="entry name" value="AA-permease/SLC12A_dom"/>
</dbReference>
<evidence type="ECO:0000256" key="5">
    <source>
        <dbReference type="SAM" id="MobiDB-lite"/>
    </source>
</evidence>
<comment type="subcellular location">
    <subcellularLocation>
        <location evidence="1">Membrane</location>
        <topology evidence="1">Multi-pass membrane protein</topology>
    </subcellularLocation>
</comment>
<feature type="transmembrane region" description="Helical" evidence="6">
    <location>
        <begin position="432"/>
        <end position="456"/>
    </location>
</feature>
<dbReference type="GO" id="GO:0015171">
    <property type="term" value="F:amino acid transmembrane transporter activity"/>
    <property type="evidence" value="ECO:0007669"/>
    <property type="project" value="TreeGrafter"/>
</dbReference>
<keyword evidence="4 6" id="KW-0472">Membrane</keyword>
<dbReference type="VEuPathDB" id="FungiDB:PSTT_11005"/>
<feature type="domain" description="Amino acid permease/ SLC12A" evidence="7">
    <location>
        <begin position="311"/>
        <end position="538"/>
    </location>
</feature>
<sequence>MTQRYDNPTPLNVSPPPPKHFDDTSSDEKNVGYLPEKVDKGPPTAMARKLNERQLTLMSVGGTIGTGLFLGMGSSLNNGGPMGLLLGYLIMGTVVCSVQMALGEMITFMPSHGALTNFPARFVDPALGFSVGWNYWYSFAICVAGEVTAASIVADYWKAPVSMAVWITIFFLTACAINFFGVKCYGEFECIFAVVKVFAITSLVVIGLVLNLGIGEIRDFLDSLTTYLGRQGVFWLSGQYLFKQRIAFWVRRLWRWQRPRLRIPGRPFRGQSKASSIGEPTYFLLDHSCPAVERFPNRHVSSGHVPTINISLLLFYVASAFVVGIVVPFNEPRLLGGTGDASSSPFVIAINRSKIKILPDIINAVVLVSAYSATSSEVYCGSRVLHGLVMDRMAPQIFGRVNSRGTPINALIVSALPGLLAYMNLSTKSSTVFLWLVNVSAMGGIFTWWSVCLTYIRFHKGLRARGIDRNKFDYKAPFQPYLSYYGLVMLTAIVLMSGFKVFLKGNWSWGTFIGAYITVPIFGSCYLFWKLYHKTEIVRLEEMDFSVAQDHE</sequence>
<feature type="transmembrane region" description="Helical" evidence="6">
    <location>
        <begin position="135"/>
        <end position="157"/>
    </location>
</feature>
<comment type="caution">
    <text evidence="8">The sequence shown here is derived from an EMBL/GenBank/DDBJ whole genome shotgun (WGS) entry which is preliminary data.</text>
</comment>
<keyword evidence="3 6" id="KW-1133">Transmembrane helix</keyword>
<reference evidence="8" key="1">
    <citation type="submission" date="2017-12" db="EMBL/GenBank/DDBJ databases">
        <title>Gene loss provides genomic basis for host adaptation in cereal stripe rust fungi.</title>
        <authorList>
            <person name="Xia C."/>
        </authorList>
    </citation>
    <scope>NUCLEOTIDE SEQUENCE [LARGE SCALE GENOMIC DNA]</scope>
    <source>
        <strain evidence="8">93-210</strain>
    </source>
</reference>
<keyword evidence="9" id="KW-1185">Reference proteome</keyword>
<dbReference type="Pfam" id="PF00324">
    <property type="entry name" value="AA_permease"/>
    <property type="match status" value="2"/>
</dbReference>
<feature type="transmembrane region" description="Helical" evidence="6">
    <location>
        <begin position="481"/>
        <end position="503"/>
    </location>
</feature>
<dbReference type="AlphaFoldDB" id="A0A2S4V216"/>
<gene>
    <name evidence="8" type="ORF">PSTT_11005</name>
</gene>
<dbReference type="InterPro" id="IPR050524">
    <property type="entry name" value="APC_YAT"/>
</dbReference>
<proteinExistence type="predicted"/>
<dbReference type="PANTHER" id="PTHR43341:SF4">
    <property type="entry name" value="ARGININE PERMEASE CAN1-RELATED"/>
    <property type="match status" value="1"/>
</dbReference>
<dbReference type="PIRSF" id="PIRSF006060">
    <property type="entry name" value="AA_transporter"/>
    <property type="match status" value="1"/>
</dbReference>
<feature type="transmembrane region" description="Helical" evidence="6">
    <location>
        <begin position="308"/>
        <end position="329"/>
    </location>
</feature>
<keyword evidence="2 6" id="KW-0812">Transmembrane</keyword>
<dbReference type="Gene3D" id="1.20.1740.10">
    <property type="entry name" value="Amino acid/polyamine transporter I"/>
    <property type="match status" value="1"/>
</dbReference>
<dbReference type="PANTHER" id="PTHR43341">
    <property type="entry name" value="AMINO ACID PERMEASE"/>
    <property type="match status" value="1"/>
</dbReference>
<feature type="region of interest" description="Disordered" evidence="5">
    <location>
        <begin position="1"/>
        <end position="43"/>
    </location>
</feature>
<feature type="transmembrane region" description="Helical" evidence="6">
    <location>
        <begin position="163"/>
        <end position="181"/>
    </location>
</feature>
<evidence type="ECO:0000256" key="3">
    <source>
        <dbReference type="ARBA" id="ARBA00022989"/>
    </source>
</evidence>
<evidence type="ECO:0000256" key="1">
    <source>
        <dbReference type="ARBA" id="ARBA00004141"/>
    </source>
</evidence>